<gene>
    <name evidence="2" type="primary">AVEN_140030_1</name>
    <name evidence="2" type="ORF">CDAR_394061</name>
</gene>
<accession>A0AAV4N702</accession>
<proteinExistence type="predicted"/>
<comment type="caution">
    <text evidence="2">The sequence shown here is derived from an EMBL/GenBank/DDBJ whole genome shotgun (WGS) entry which is preliminary data.</text>
</comment>
<sequence>MIIKVPLSNKLIKSLQNGEEITLILQPRVRKKYGGDLLSDLLEKIKPVIYKKLEPYLNLPKIFEILKTYKFGAGKPSYSSIKKEFGKQFGGFFNVLDIFKKEQSKLFGGFLPFLIPILTSLGLGAATGVGAWGAKKALDKISGSGCNKKKNEKWKGSVSTEGISDAMINENMIKEKGFRGVFAIDALPKQMRKFENGVINFDISTGPGTHWVCY</sequence>
<evidence type="ECO:0000313" key="3">
    <source>
        <dbReference type="Proteomes" id="UP001054837"/>
    </source>
</evidence>
<organism evidence="2 3">
    <name type="scientific">Caerostris darwini</name>
    <dbReference type="NCBI Taxonomy" id="1538125"/>
    <lineage>
        <taxon>Eukaryota</taxon>
        <taxon>Metazoa</taxon>
        <taxon>Ecdysozoa</taxon>
        <taxon>Arthropoda</taxon>
        <taxon>Chelicerata</taxon>
        <taxon>Arachnida</taxon>
        <taxon>Araneae</taxon>
        <taxon>Araneomorphae</taxon>
        <taxon>Entelegynae</taxon>
        <taxon>Araneoidea</taxon>
        <taxon>Araneidae</taxon>
        <taxon>Caerostris</taxon>
    </lineage>
</organism>
<feature type="transmembrane region" description="Helical" evidence="1">
    <location>
        <begin position="110"/>
        <end position="134"/>
    </location>
</feature>
<evidence type="ECO:0000313" key="2">
    <source>
        <dbReference type="EMBL" id="GIX80296.1"/>
    </source>
</evidence>
<protein>
    <submittedName>
        <fullName evidence="2">Uncharacterized protein</fullName>
    </submittedName>
</protein>
<dbReference type="AlphaFoldDB" id="A0AAV4N702"/>
<keyword evidence="1" id="KW-0472">Membrane</keyword>
<evidence type="ECO:0000256" key="1">
    <source>
        <dbReference type="SAM" id="Phobius"/>
    </source>
</evidence>
<reference evidence="2 3" key="1">
    <citation type="submission" date="2021-06" db="EMBL/GenBank/DDBJ databases">
        <title>Caerostris darwini draft genome.</title>
        <authorList>
            <person name="Kono N."/>
            <person name="Arakawa K."/>
        </authorList>
    </citation>
    <scope>NUCLEOTIDE SEQUENCE [LARGE SCALE GENOMIC DNA]</scope>
</reference>
<name>A0AAV4N702_9ARAC</name>
<keyword evidence="3" id="KW-1185">Reference proteome</keyword>
<dbReference type="EMBL" id="BPLQ01001278">
    <property type="protein sequence ID" value="GIX80296.1"/>
    <property type="molecule type" value="Genomic_DNA"/>
</dbReference>
<dbReference type="Proteomes" id="UP001054837">
    <property type="component" value="Unassembled WGS sequence"/>
</dbReference>
<keyword evidence="1" id="KW-0812">Transmembrane</keyword>
<keyword evidence="1" id="KW-1133">Transmembrane helix</keyword>